<proteinExistence type="predicted"/>
<evidence type="ECO:0000313" key="3">
    <source>
        <dbReference type="EMBL" id="RUS32695.1"/>
    </source>
</evidence>
<dbReference type="AlphaFoldDB" id="A0A433QSE3"/>
<keyword evidence="2" id="KW-1133">Transmembrane helix</keyword>
<keyword evidence="4" id="KW-1185">Reference proteome</keyword>
<keyword evidence="2" id="KW-0812">Transmembrane</keyword>
<organism evidence="3 4">
    <name type="scientific">Jimgerdemannia flammicorona</name>
    <dbReference type="NCBI Taxonomy" id="994334"/>
    <lineage>
        <taxon>Eukaryota</taxon>
        <taxon>Fungi</taxon>
        <taxon>Fungi incertae sedis</taxon>
        <taxon>Mucoromycota</taxon>
        <taxon>Mucoromycotina</taxon>
        <taxon>Endogonomycetes</taxon>
        <taxon>Endogonales</taxon>
        <taxon>Endogonaceae</taxon>
        <taxon>Jimgerdemannia</taxon>
    </lineage>
</organism>
<feature type="transmembrane region" description="Helical" evidence="2">
    <location>
        <begin position="340"/>
        <end position="358"/>
    </location>
</feature>
<gene>
    <name evidence="3" type="ORF">BC938DRAFT_474572</name>
</gene>
<reference evidence="3 4" key="1">
    <citation type="journal article" date="2018" name="New Phytol.">
        <title>Phylogenomics of Endogonaceae and evolution of mycorrhizas within Mucoromycota.</title>
        <authorList>
            <person name="Chang Y."/>
            <person name="Desiro A."/>
            <person name="Na H."/>
            <person name="Sandor L."/>
            <person name="Lipzen A."/>
            <person name="Clum A."/>
            <person name="Barry K."/>
            <person name="Grigoriev I.V."/>
            <person name="Martin F.M."/>
            <person name="Stajich J.E."/>
            <person name="Smith M.E."/>
            <person name="Bonito G."/>
            <person name="Spatafora J.W."/>
        </authorList>
    </citation>
    <scope>NUCLEOTIDE SEQUENCE [LARGE SCALE GENOMIC DNA]</scope>
    <source>
        <strain evidence="3 4">AD002</strain>
    </source>
</reference>
<evidence type="ECO:0000313" key="4">
    <source>
        <dbReference type="Proteomes" id="UP000274822"/>
    </source>
</evidence>
<accession>A0A433QSE3</accession>
<evidence type="ECO:0000256" key="1">
    <source>
        <dbReference type="SAM" id="MobiDB-lite"/>
    </source>
</evidence>
<sequence>MRMRLIESFSTRVFAAMPKLSRRLTPFLLLLALISNAFATITLYSASNAVIGTIQNTDPLYVSNNYTLTGSIGVATFQDPATAGACKLKQPTNYTVLLVPISALMAAGCGVDSVVIAANAFMVPGPNLPGVVVFMSTNGGEPGYKEYVLGATTTLDMSIPGVTLVTAVDFFGMMGRLQTINHVTITSNPGPWFALRYSTALYAYIIALSPSFLSAPRVGCPASNDYGFTLEYSTASLNYADLADVMPFWLSFAILTLSAYTFIAIVYVYVLYSWVEVCSKLNLDGGGKHIPKIATAYRFLCIITVILYVLAFILTTIVGTASGLPAWFSPMLNVVNILKYIGWALVPVGFLIFGIVLVTSLRRTISANTSSRTMSNKILILMITMGTAQILWLIANYIAINATTTVRNFWIARVAGDFTNIVSSIILIVVLGQTKLISGSSPANSRSTRSTTKTPARSIPMDQFDISGSKRHTWTKMGDQEIDLENIDNADASFTPGATQ</sequence>
<dbReference type="Proteomes" id="UP000274822">
    <property type="component" value="Unassembled WGS sequence"/>
</dbReference>
<feature type="transmembrane region" description="Helical" evidence="2">
    <location>
        <begin position="378"/>
        <end position="398"/>
    </location>
</feature>
<feature type="compositionally biased region" description="Polar residues" evidence="1">
    <location>
        <begin position="438"/>
        <end position="455"/>
    </location>
</feature>
<feature type="transmembrane region" description="Helical" evidence="2">
    <location>
        <begin position="248"/>
        <end position="275"/>
    </location>
</feature>
<feature type="transmembrane region" description="Helical" evidence="2">
    <location>
        <begin position="410"/>
        <end position="431"/>
    </location>
</feature>
<name>A0A433QSE3_9FUNG</name>
<protein>
    <submittedName>
        <fullName evidence="3">Uncharacterized protein</fullName>
    </submittedName>
</protein>
<dbReference type="EMBL" id="RBNJ01001846">
    <property type="protein sequence ID" value="RUS32695.1"/>
    <property type="molecule type" value="Genomic_DNA"/>
</dbReference>
<feature type="transmembrane region" description="Helical" evidence="2">
    <location>
        <begin position="296"/>
        <end position="320"/>
    </location>
</feature>
<feature type="region of interest" description="Disordered" evidence="1">
    <location>
        <begin position="438"/>
        <end position="471"/>
    </location>
</feature>
<comment type="caution">
    <text evidence="3">The sequence shown here is derived from an EMBL/GenBank/DDBJ whole genome shotgun (WGS) entry which is preliminary data.</text>
</comment>
<keyword evidence="2" id="KW-0472">Membrane</keyword>
<evidence type="ECO:0000256" key="2">
    <source>
        <dbReference type="SAM" id="Phobius"/>
    </source>
</evidence>